<dbReference type="Gene3D" id="1.10.510.10">
    <property type="entry name" value="Transferase(Phosphotransferase) domain 1"/>
    <property type="match status" value="1"/>
</dbReference>
<reference evidence="6" key="1">
    <citation type="journal article" date="2019" name="Gigascience">
        <title>De novo genome assembly of the endangered Acer yangbiense, a plant species with extremely small populations endemic to Yunnan Province, China.</title>
        <authorList>
            <person name="Yang J."/>
            <person name="Wariss H.M."/>
            <person name="Tao L."/>
            <person name="Zhang R."/>
            <person name="Yun Q."/>
            <person name="Hollingsworth P."/>
            <person name="Dao Z."/>
            <person name="Luo G."/>
            <person name="Guo H."/>
            <person name="Ma Y."/>
            <person name="Sun W."/>
        </authorList>
    </citation>
    <scope>NUCLEOTIDE SEQUENCE [LARGE SCALE GENOMIC DNA]</scope>
    <source>
        <strain evidence="6">cv. br00</strain>
    </source>
</reference>
<dbReference type="EMBL" id="VDCV01000018">
    <property type="protein sequence ID" value="KAB5514191.1"/>
    <property type="molecule type" value="Genomic_DNA"/>
</dbReference>
<feature type="compositionally biased region" description="Polar residues" evidence="3">
    <location>
        <begin position="506"/>
        <end position="516"/>
    </location>
</feature>
<feature type="region of interest" description="Disordered" evidence="3">
    <location>
        <begin position="84"/>
        <end position="108"/>
    </location>
</feature>
<feature type="region of interest" description="Disordered" evidence="3">
    <location>
        <begin position="494"/>
        <end position="554"/>
    </location>
</feature>
<feature type="compositionally biased region" description="Polar residues" evidence="3">
    <location>
        <begin position="541"/>
        <end position="554"/>
    </location>
</feature>
<evidence type="ECO:0000313" key="6">
    <source>
        <dbReference type="Proteomes" id="UP000326939"/>
    </source>
</evidence>
<dbReference type="CDD" id="cd14125">
    <property type="entry name" value="STKc_CK1_delta_epsilon"/>
    <property type="match status" value="1"/>
</dbReference>
<sequence>MREYQTWDTIHDITDPKPTDLPSNTSQSPLLDTPQTSIETTEETYLPSPSTCPQTTAQINPAHKENHELRVYTRKKHLIKEIEHSIPPTLDQASEPRPKSTPTHTGTSIQTNEEVAIKLENIKTKHPQLLYESKLYRILQGGTGIPNVRWFGVEGDYNVLVMDLLGPSLEDLFNFCSRKLSLKSVLMLADQMINRVEFVHSKSFLHRDIKPDNFLMGLGRRANQVYIIDFGLAKKYRDSSTHQHIPYRENKNLTGTARYASMNTHLGIEQSRRDDLESLGYVLMYFLRGSLPWQGLKAGTKKQKYEKISEKKALCRGYPTEFASYFHYCRSLRFDDKPDYAYLKRIFRDLFIREGFQFDYVFDWTILKYQQSQLANPPTRGIGPGVGTSSGMPPIVSADRQTGGEEGRVVGQSMDSSRQRLSGPIINAGSYSKQKSPVANDYPITKDAVIDDINLFSPCLLSMLSMMANLLYHQLPNSTFLGRSSGSSRRAAAVSSSRDVFAGSESDPQWSRTTDASPGAIHKISSGQRSPPLGSSDPRRTSSSRNASHMKTYETTLKGIESLKFDSDEKVHY</sequence>
<dbReference type="InterPro" id="IPR008271">
    <property type="entry name" value="Ser/Thr_kinase_AS"/>
</dbReference>
<comment type="caution">
    <text evidence="5">The sequence shown here is derived from an EMBL/GenBank/DDBJ whole genome shotgun (WGS) entry which is preliminary data.</text>
</comment>
<evidence type="ECO:0000256" key="2">
    <source>
        <dbReference type="ARBA" id="ARBA00012513"/>
    </source>
</evidence>
<protein>
    <recommendedName>
        <fullName evidence="2">non-specific serine/threonine protein kinase</fullName>
        <ecNumber evidence="2">2.7.11.1</ecNumber>
    </recommendedName>
</protein>
<feature type="compositionally biased region" description="Polar residues" evidence="3">
    <location>
        <begin position="21"/>
        <end position="39"/>
    </location>
</feature>
<evidence type="ECO:0000256" key="1">
    <source>
        <dbReference type="ARBA" id="ARBA00005926"/>
    </source>
</evidence>
<dbReference type="InterPro" id="IPR000719">
    <property type="entry name" value="Prot_kinase_dom"/>
</dbReference>
<dbReference type="GO" id="GO:0004674">
    <property type="term" value="F:protein serine/threonine kinase activity"/>
    <property type="evidence" value="ECO:0007669"/>
    <property type="project" value="UniProtKB-EC"/>
</dbReference>
<dbReference type="SUPFAM" id="SSF56112">
    <property type="entry name" value="Protein kinase-like (PK-like)"/>
    <property type="match status" value="1"/>
</dbReference>
<evidence type="ECO:0000256" key="3">
    <source>
        <dbReference type="SAM" id="MobiDB-lite"/>
    </source>
</evidence>
<dbReference type="FunFam" id="1.10.510.10:FF:000596">
    <property type="entry name" value="CK1 family protein kinase"/>
    <property type="match status" value="1"/>
</dbReference>
<keyword evidence="6" id="KW-1185">Reference proteome</keyword>
<dbReference type="EC" id="2.7.11.1" evidence="2"/>
<dbReference type="PROSITE" id="PS00108">
    <property type="entry name" value="PROTEIN_KINASE_ST"/>
    <property type="match status" value="1"/>
</dbReference>
<organism evidence="5 6">
    <name type="scientific">Salix brachista</name>
    <dbReference type="NCBI Taxonomy" id="2182728"/>
    <lineage>
        <taxon>Eukaryota</taxon>
        <taxon>Viridiplantae</taxon>
        <taxon>Streptophyta</taxon>
        <taxon>Embryophyta</taxon>
        <taxon>Tracheophyta</taxon>
        <taxon>Spermatophyta</taxon>
        <taxon>Magnoliopsida</taxon>
        <taxon>eudicotyledons</taxon>
        <taxon>Gunneridae</taxon>
        <taxon>Pentapetalae</taxon>
        <taxon>rosids</taxon>
        <taxon>fabids</taxon>
        <taxon>Malpighiales</taxon>
        <taxon>Salicaceae</taxon>
        <taxon>Saliceae</taxon>
        <taxon>Salix</taxon>
    </lineage>
</organism>
<feature type="region of interest" description="Disordered" evidence="3">
    <location>
        <begin position="1"/>
        <end position="53"/>
    </location>
</feature>
<dbReference type="GO" id="GO:0005524">
    <property type="term" value="F:ATP binding"/>
    <property type="evidence" value="ECO:0007669"/>
    <property type="project" value="InterPro"/>
</dbReference>
<gene>
    <name evidence="5" type="ORF">DKX38_028097</name>
</gene>
<dbReference type="InterPro" id="IPR011009">
    <property type="entry name" value="Kinase-like_dom_sf"/>
</dbReference>
<accession>A0A5N5J4T4</accession>
<dbReference type="SMART" id="SM00220">
    <property type="entry name" value="S_TKc"/>
    <property type="match status" value="1"/>
</dbReference>
<proteinExistence type="inferred from homology"/>
<dbReference type="Proteomes" id="UP000326939">
    <property type="component" value="Chromosome 18"/>
</dbReference>
<dbReference type="Pfam" id="PF00069">
    <property type="entry name" value="Pkinase"/>
    <property type="match status" value="1"/>
</dbReference>
<name>A0A5N5J4T4_9ROSI</name>
<dbReference type="AlphaFoldDB" id="A0A5N5J4T4"/>
<comment type="similarity">
    <text evidence="1">Belongs to the protein kinase superfamily. CK1 Ser/Thr protein kinase family. Casein kinase I subfamily.</text>
</comment>
<evidence type="ECO:0000259" key="4">
    <source>
        <dbReference type="PROSITE" id="PS50011"/>
    </source>
</evidence>
<feature type="compositionally biased region" description="Basic and acidic residues" evidence="3">
    <location>
        <begin position="1"/>
        <end position="18"/>
    </location>
</feature>
<evidence type="ECO:0000313" key="5">
    <source>
        <dbReference type="EMBL" id="KAB5514191.1"/>
    </source>
</evidence>
<dbReference type="PROSITE" id="PS50011">
    <property type="entry name" value="PROTEIN_KINASE_DOM"/>
    <property type="match status" value="1"/>
</dbReference>
<feature type="domain" description="Protein kinase" evidence="4">
    <location>
        <begin position="76"/>
        <end position="352"/>
    </location>
</feature>
<dbReference type="PANTHER" id="PTHR11909">
    <property type="entry name" value="CASEIN KINASE-RELATED"/>
    <property type="match status" value="1"/>
</dbReference>
<dbReference type="InterPro" id="IPR050235">
    <property type="entry name" value="CK1_Ser-Thr_kinase"/>
</dbReference>